<dbReference type="KEGG" id="naq:D0T90_02780"/>
<evidence type="ECO:0000259" key="1">
    <source>
        <dbReference type="Pfam" id="PF04865"/>
    </source>
</evidence>
<dbReference type="PANTHER" id="PTHR35862:SF1">
    <property type="entry name" value="FELS-2 PROPHAGE PROTEIN"/>
    <property type="match status" value="1"/>
</dbReference>
<keyword evidence="5" id="KW-1185">Reference proteome</keyword>
<dbReference type="OrthoDB" id="9793802at2"/>
<dbReference type="PANTHER" id="PTHR35862">
    <property type="entry name" value="FELS-2 PROPHAGE PROTEIN"/>
    <property type="match status" value="1"/>
</dbReference>
<dbReference type="Proteomes" id="UP000325536">
    <property type="component" value="Chromosome"/>
</dbReference>
<dbReference type="InterPro" id="IPR006949">
    <property type="entry name" value="Barrel_Baseplate_J-like"/>
</dbReference>
<dbReference type="RefSeq" id="WP_123795604.1">
    <property type="nucleotide sequence ID" value="NZ_CP031699.1"/>
</dbReference>
<evidence type="ECO:0000259" key="2">
    <source>
        <dbReference type="Pfam" id="PF26078"/>
    </source>
</evidence>
<dbReference type="PIRSF" id="PIRSF020481">
    <property type="entry name" value="BAP"/>
    <property type="match status" value="1"/>
</dbReference>
<dbReference type="InterPro" id="IPR052726">
    <property type="entry name" value="Phage_Baseplate_Hub"/>
</dbReference>
<dbReference type="Pfam" id="PF26079">
    <property type="entry name" value="Baseplate_J_C"/>
    <property type="match status" value="1"/>
</dbReference>
<gene>
    <name evidence="4" type="ORF">D0T90_02780</name>
</gene>
<evidence type="ECO:0000259" key="3">
    <source>
        <dbReference type="Pfam" id="PF26079"/>
    </source>
</evidence>
<protein>
    <submittedName>
        <fullName evidence="4">Baseplate J/gp47 family protein</fullName>
    </submittedName>
</protein>
<feature type="domain" description="Baseplate protein J-like barrel" evidence="1">
    <location>
        <begin position="99"/>
        <end position="189"/>
    </location>
</feature>
<dbReference type="InterPro" id="IPR058530">
    <property type="entry name" value="Baseplate_J-like_C"/>
</dbReference>
<proteinExistence type="predicted"/>
<evidence type="ECO:0000313" key="4">
    <source>
        <dbReference type="EMBL" id="QEY23558.1"/>
    </source>
</evidence>
<feature type="domain" description="Baseplate J-like central" evidence="2">
    <location>
        <begin position="211"/>
        <end position="288"/>
    </location>
</feature>
<sequence length="383" mass="40725">MDLSKLKREDVKAVEDDLAAVLAATIADYEARSGKTLQPAHIERLLINTYAYRETLTRKALNEAYRQQHPRFATGLMLDICGDDVNTPRLQASAARCTIRFSADAAALAGIQTAFIPAGTPVSAGEVSFATAEAAVLTAERPTASVEAVCTQSGAIGNGWSAGQINSLETQPAAGVEIKAANITVPSGGADVESDEDYRRRILLAPESFSVAGPVGAYEYFARAVNQTICDVYVDNPKTADGQPVGGQVRVTVLTKTGMPSEELLNQVREALSAERRRPLCDSVTVAAPTAVDYALDAELVLYTGADPDKVVAAAKSAWAEYEAARREKLGLDIVPLDIQTALKVDGVYNVILRSPTLRVVASGQWARCTSVRITAAAQQQEG</sequence>
<dbReference type="InterPro" id="IPR058531">
    <property type="entry name" value="Baseplate_J_M"/>
</dbReference>
<dbReference type="EMBL" id="CP031699">
    <property type="protein sequence ID" value="QEY23558.1"/>
    <property type="molecule type" value="Genomic_DNA"/>
</dbReference>
<evidence type="ECO:0000313" key="5">
    <source>
        <dbReference type="Proteomes" id="UP000325536"/>
    </source>
</evidence>
<organism evidence="4 5">
    <name type="scientific">Neisseria animalis</name>
    <dbReference type="NCBI Taxonomy" id="492"/>
    <lineage>
        <taxon>Bacteria</taxon>
        <taxon>Pseudomonadati</taxon>
        <taxon>Pseudomonadota</taxon>
        <taxon>Betaproteobacteria</taxon>
        <taxon>Neisseriales</taxon>
        <taxon>Neisseriaceae</taxon>
        <taxon>Neisseria</taxon>
    </lineage>
</organism>
<dbReference type="InterPro" id="IPR014507">
    <property type="entry name" value="Baseplate_assembly_J_pred"/>
</dbReference>
<name>A0A5P3MPY1_NEIAN</name>
<dbReference type="Pfam" id="PF26078">
    <property type="entry name" value="Baseplate_J_M"/>
    <property type="match status" value="1"/>
</dbReference>
<feature type="domain" description="Baseplate J-like C-terminal" evidence="3">
    <location>
        <begin position="294"/>
        <end position="374"/>
    </location>
</feature>
<accession>A0A5P3MPY1</accession>
<dbReference type="Pfam" id="PF04865">
    <property type="entry name" value="Baseplate_J"/>
    <property type="match status" value="1"/>
</dbReference>
<reference evidence="4 5" key="1">
    <citation type="submission" date="2018-08" db="EMBL/GenBank/DDBJ databases">
        <title>Neisseria animalis ATCC 49930 complete genome.</title>
        <authorList>
            <person name="Veseli I.A."/>
            <person name="Mascarenhas dos Santos A.C."/>
            <person name="Buttler R."/>
            <person name="Pombert J.-F."/>
        </authorList>
    </citation>
    <scope>NUCLEOTIDE SEQUENCE [LARGE SCALE GENOMIC DNA]</scope>
    <source>
        <strain evidence="4 5">ATCC 49930</strain>
    </source>
</reference>
<dbReference type="AlphaFoldDB" id="A0A5P3MPY1"/>